<organism evidence="2">
    <name type="scientific">uncultured Caudovirales phage</name>
    <dbReference type="NCBI Taxonomy" id="2100421"/>
    <lineage>
        <taxon>Viruses</taxon>
        <taxon>Duplodnaviria</taxon>
        <taxon>Heunggongvirae</taxon>
        <taxon>Uroviricota</taxon>
        <taxon>Caudoviricetes</taxon>
        <taxon>Peduoviridae</taxon>
        <taxon>Maltschvirus</taxon>
        <taxon>Maltschvirus maltsch</taxon>
    </lineage>
</organism>
<feature type="region of interest" description="Disordered" evidence="1">
    <location>
        <begin position="247"/>
        <end position="269"/>
    </location>
</feature>
<sequence length="298" mass="33032">MADANVAREASSVVTSENATTFYAERLGLADSIEPPEAVEQTEPAQDLEQSEPEAEEEAKEVELEKPKDKLNKRFEKVSKRAQDAEAKAAELENRLRELEGRVNPQQQQAPQPQPVYDEGKPSASQFDDAFEYAEALARWSADNALRQRDAQDAQRRQQDSWNAKLEKAKAEYDDWDDVVPKSKVIVRDEIRDSILESDVGPQILYALASNDDFAKELAAMPVTKALKELGKLEAKFEAVAEKPVRTVQEPVSRSKAPSPIKPLTGGRAGADVLVDTNGEFMGTPSQWKAARLAGKIR</sequence>
<name>A0A6J5KQV9_9CAUD</name>
<dbReference type="EMBL" id="LR796169">
    <property type="protein sequence ID" value="CAB4123383.1"/>
    <property type="molecule type" value="Genomic_DNA"/>
</dbReference>
<evidence type="ECO:0000256" key="1">
    <source>
        <dbReference type="SAM" id="MobiDB-lite"/>
    </source>
</evidence>
<evidence type="ECO:0000313" key="2">
    <source>
        <dbReference type="EMBL" id="CAB4123383.1"/>
    </source>
</evidence>
<protein>
    <submittedName>
        <fullName evidence="2">Uncharacterized protein</fullName>
    </submittedName>
</protein>
<feature type="region of interest" description="Disordered" evidence="1">
    <location>
        <begin position="28"/>
        <end position="128"/>
    </location>
</feature>
<feature type="region of interest" description="Disordered" evidence="1">
    <location>
        <begin position="1"/>
        <end position="20"/>
    </location>
</feature>
<proteinExistence type="predicted"/>
<reference evidence="2" key="1">
    <citation type="submission" date="2020-04" db="EMBL/GenBank/DDBJ databases">
        <authorList>
            <person name="Chiriac C."/>
            <person name="Salcher M."/>
            <person name="Ghai R."/>
            <person name="Kavagutti S V."/>
        </authorList>
    </citation>
    <scope>NUCLEOTIDE SEQUENCE</scope>
</reference>
<gene>
    <name evidence="2" type="ORF">UFOVP42_48</name>
</gene>
<feature type="compositionally biased region" description="Basic and acidic residues" evidence="1">
    <location>
        <begin position="61"/>
        <end position="101"/>
    </location>
</feature>
<accession>A0A6J5KQV9</accession>
<feature type="compositionally biased region" description="Acidic residues" evidence="1">
    <location>
        <begin position="49"/>
        <end position="60"/>
    </location>
</feature>